<dbReference type="InterPro" id="IPR000485">
    <property type="entry name" value="AsnC-type_HTH_dom"/>
</dbReference>
<feature type="region of interest" description="Disordered" evidence="4">
    <location>
        <begin position="156"/>
        <end position="175"/>
    </location>
</feature>
<dbReference type="GO" id="GO:0043565">
    <property type="term" value="F:sequence-specific DNA binding"/>
    <property type="evidence" value="ECO:0007669"/>
    <property type="project" value="InterPro"/>
</dbReference>
<keyword evidence="3" id="KW-0804">Transcription</keyword>
<dbReference type="InterPro" id="IPR019887">
    <property type="entry name" value="Tscrpt_reg_AsnC/Lrp_C"/>
</dbReference>
<dbReference type="GO" id="GO:0043200">
    <property type="term" value="P:response to amino acid"/>
    <property type="evidence" value="ECO:0007669"/>
    <property type="project" value="TreeGrafter"/>
</dbReference>
<dbReference type="Gene3D" id="1.10.10.10">
    <property type="entry name" value="Winged helix-like DNA-binding domain superfamily/Winged helix DNA-binding domain"/>
    <property type="match status" value="1"/>
</dbReference>
<dbReference type="InterPro" id="IPR019888">
    <property type="entry name" value="Tscrpt_reg_AsnC-like"/>
</dbReference>
<dbReference type="Proteomes" id="UP000178666">
    <property type="component" value="Chromosome"/>
</dbReference>
<evidence type="ECO:0000259" key="6">
    <source>
        <dbReference type="Pfam" id="PF13404"/>
    </source>
</evidence>
<dbReference type="Gene3D" id="3.30.70.920">
    <property type="match status" value="1"/>
</dbReference>
<dbReference type="Pfam" id="PF13404">
    <property type="entry name" value="HTH_AsnC-type"/>
    <property type="match status" value="1"/>
</dbReference>
<dbReference type="RefSeq" id="WP_015068944.1">
    <property type="nucleotide sequence ID" value="NZ_CP014352.1"/>
</dbReference>
<keyword evidence="2" id="KW-0238">DNA-binding</keyword>
<protein>
    <submittedName>
        <fullName evidence="7">AsnC family transcriptional regulator</fullName>
    </submittedName>
</protein>
<evidence type="ECO:0000313" key="10">
    <source>
        <dbReference type="Proteomes" id="UP000178666"/>
    </source>
</evidence>
<dbReference type="AlphaFoldDB" id="A0AAC9FC74"/>
<dbReference type="InterPro" id="IPR036390">
    <property type="entry name" value="WH_DNA-bd_sf"/>
</dbReference>
<feature type="domain" description="HTH asnC-type" evidence="6">
    <location>
        <begin position="7"/>
        <end position="48"/>
    </location>
</feature>
<organism evidence="7 9">
    <name type="scientific">Acidipropionibacterium acidipropionici</name>
    <dbReference type="NCBI Taxonomy" id="1748"/>
    <lineage>
        <taxon>Bacteria</taxon>
        <taxon>Bacillati</taxon>
        <taxon>Actinomycetota</taxon>
        <taxon>Actinomycetes</taxon>
        <taxon>Propionibacteriales</taxon>
        <taxon>Propionibacteriaceae</taxon>
        <taxon>Acidipropionibacterium</taxon>
    </lineage>
</organism>
<evidence type="ECO:0000259" key="5">
    <source>
        <dbReference type="Pfam" id="PF01037"/>
    </source>
</evidence>
<dbReference type="OMA" id="PVYAWYF"/>
<gene>
    <name evidence="8" type="ORF">A8L58_12275</name>
    <name evidence="7" type="ORF">AXH35_10835</name>
</gene>
<dbReference type="GO" id="GO:0005829">
    <property type="term" value="C:cytosol"/>
    <property type="evidence" value="ECO:0007669"/>
    <property type="project" value="TreeGrafter"/>
</dbReference>
<keyword evidence="1" id="KW-0805">Transcription regulation</keyword>
<dbReference type="PANTHER" id="PTHR30154:SF34">
    <property type="entry name" value="TRANSCRIPTIONAL REGULATOR AZLB"/>
    <property type="match status" value="1"/>
</dbReference>
<evidence type="ECO:0000313" key="8">
    <source>
        <dbReference type="EMBL" id="AOZ47326.1"/>
    </source>
</evidence>
<reference evidence="8 10" key="1">
    <citation type="journal article" date="2016" name="Plant Dis.">
        <title>Improved production of propionic acid using genome shuffling.</title>
        <authorList>
            <person name="Luna-Flores C.H."/>
            <person name="Palfreyman R.W."/>
            <person name="Kromer J.O."/>
            <person name="Nielsen L.K."/>
            <person name="Marcellin E."/>
        </authorList>
    </citation>
    <scope>NUCLEOTIDE SEQUENCE [LARGE SCALE GENOMIC DNA]</scope>
    <source>
        <strain evidence="8 10">F3E8</strain>
    </source>
</reference>
<dbReference type="SUPFAM" id="SSF46785">
    <property type="entry name" value="Winged helix' DNA-binding domain"/>
    <property type="match status" value="1"/>
</dbReference>
<dbReference type="EMBL" id="CP014352">
    <property type="protein sequence ID" value="AMS05861.1"/>
    <property type="molecule type" value="Genomic_DNA"/>
</dbReference>
<evidence type="ECO:0000313" key="7">
    <source>
        <dbReference type="EMBL" id="AMS05861.1"/>
    </source>
</evidence>
<name>A0AAC9FC74_9ACTN</name>
<reference evidence="7 9" key="2">
    <citation type="submission" date="2016-02" db="EMBL/GenBank/DDBJ databases">
        <title>Complete Genome Sequence of Propionibacterium acidipropionici ATCC 55737.</title>
        <authorList>
            <person name="Luna Flores C.H."/>
            <person name="Nielsen L.K."/>
            <person name="Marcellin E."/>
        </authorList>
    </citation>
    <scope>NUCLEOTIDE SEQUENCE [LARGE SCALE GENOMIC DNA]</scope>
    <source>
        <strain evidence="7 9">ATCC 55737</strain>
    </source>
</reference>
<sequence length="336" mass="37427">MAHDDELDEVDLRLLHALQIEPRASWSDLAPIIGADASALSRRWAAMRDSGKAWITGLPDLGRHGRLALIEVSCVGGMQDRVATRLEHDPEVLILDYTVGARDLFVTVYCDSMEELNEYLLARFNRLPGVRSSRTHLVTELIGDARTWRLRSLSPAEAARVPRPRPPRPRAASHVPEEVRAAVLGELAIDGRAPAATIAARHGLAAQRVADAISTMRARGEMYLRTDISREHSPWPVYTWYFIQLPAVQIDAARTVLRKLPELRLAALCSSRFNLILAVWLPRLEDVHGFEARLAGILPQAVVADRSAVLRIRKHVGHLLDERGRATRTVVPVPRS</sequence>
<dbReference type="SMART" id="SM00344">
    <property type="entry name" value="HTH_ASNC"/>
    <property type="match status" value="1"/>
</dbReference>
<accession>A0AAC9FC74</accession>
<dbReference type="Pfam" id="PF01037">
    <property type="entry name" value="AsnC_trans_reg"/>
    <property type="match status" value="1"/>
</dbReference>
<dbReference type="EMBL" id="CP015970">
    <property type="protein sequence ID" value="AOZ47326.1"/>
    <property type="molecule type" value="Genomic_DNA"/>
</dbReference>
<proteinExistence type="predicted"/>
<dbReference type="Proteomes" id="UP000075221">
    <property type="component" value="Chromosome"/>
</dbReference>
<evidence type="ECO:0000256" key="2">
    <source>
        <dbReference type="ARBA" id="ARBA00023125"/>
    </source>
</evidence>
<evidence type="ECO:0000313" key="9">
    <source>
        <dbReference type="Proteomes" id="UP000075221"/>
    </source>
</evidence>
<dbReference type="SUPFAM" id="SSF54909">
    <property type="entry name" value="Dimeric alpha+beta barrel"/>
    <property type="match status" value="1"/>
</dbReference>
<dbReference type="PANTHER" id="PTHR30154">
    <property type="entry name" value="LEUCINE-RESPONSIVE REGULATORY PROTEIN"/>
    <property type="match status" value="1"/>
</dbReference>
<dbReference type="InterPro" id="IPR036388">
    <property type="entry name" value="WH-like_DNA-bd_sf"/>
</dbReference>
<evidence type="ECO:0000256" key="1">
    <source>
        <dbReference type="ARBA" id="ARBA00023015"/>
    </source>
</evidence>
<keyword evidence="10" id="KW-1185">Reference proteome</keyword>
<dbReference type="InterPro" id="IPR011008">
    <property type="entry name" value="Dimeric_a/b-barrel"/>
</dbReference>
<evidence type="ECO:0000256" key="3">
    <source>
        <dbReference type="ARBA" id="ARBA00023163"/>
    </source>
</evidence>
<feature type="domain" description="Transcription regulator AsnC/Lrp ligand binding" evidence="5">
    <location>
        <begin position="70"/>
        <end position="139"/>
    </location>
</feature>
<evidence type="ECO:0000256" key="4">
    <source>
        <dbReference type="SAM" id="MobiDB-lite"/>
    </source>
</evidence>